<feature type="region of interest" description="Disordered" evidence="11">
    <location>
        <begin position="106"/>
        <end position="135"/>
    </location>
</feature>
<feature type="domain" description="NR LBD" evidence="13">
    <location>
        <begin position="235"/>
        <end position="485"/>
    </location>
</feature>
<dbReference type="PRINTS" id="PR00047">
    <property type="entry name" value="STROIDFINGER"/>
</dbReference>
<protein>
    <submittedName>
        <fullName evidence="14">Uncharacterized protein</fullName>
    </submittedName>
</protein>
<comment type="subcellular location">
    <subcellularLocation>
        <location evidence="1">Nucleus</location>
    </subcellularLocation>
</comment>
<evidence type="ECO:0000256" key="10">
    <source>
        <dbReference type="ARBA" id="ARBA00023242"/>
    </source>
</evidence>
<keyword evidence="6" id="KW-0805">Transcription regulation</keyword>
<evidence type="ECO:0000256" key="2">
    <source>
        <dbReference type="ARBA" id="ARBA00005993"/>
    </source>
</evidence>
<dbReference type="InterPro" id="IPR035500">
    <property type="entry name" value="NHR-like_dom_sf"/>
</dbReference>
<dbReference type="Pfam" id="PF00105">
    <property type="entry name" value="zf-C4"/>
    <property type="match status" value="1"/>
</dbReference>
<dbReference type="Gene3D" id="3.30.50.10">
    <property type="entry name" value="Erythroid Transcription Factor GATA-1, subunit A"/>
    <property type="match status" value="1"/>
</dbReference>
<dbReference type="EMBL" id="CATQJA010002584">
    <property type="protein sequence ID" value="CAJ0571826.1"/>
    <property type="molecule type" value="Genomic_DNA"/>
</dbReference>
<dbReference type="GO" id="GO:0000978">
    <property type="term" value="F:RNA polymerase II cis-regulatory region sequence-specific DNA binding"/>
    <property type="evidence" value="ECO:0007669"/>
    <property type="project" value="InterPro"/>
</dbReference>
<sequence>MHSATRFGAVKGFKNISNQFTPAHFFTTAPLQFAKTDPTRDARRARPPPQPEEEMDFEVAFRDRALTFGELKFSYPKHEIPLSHIAPTLHAGPSTALPPFVPRLPGPPHASLHSPGTPGLHLPTQPPASMTPNSQSKTKQRLYCAVCGDSALGRHYGVNACNGCKGFFRRSIWKNRTYVCRFGGNCPVSKEHRNTCRACRLETCLRVGMNPRAVQSEADLAQSQQEQQMAAQLKEIHETLSLMRDIFSRTDADGWGPGPEERLLPFPTAFYNPHLIARRTRLEPSGSRPASLQDILLDFRRAFVLYADVLVALPHFRSMEEGDRMSLAKCRFAPYYWWLTSNWAVRAGCRGVCYGNGTFLSPSLPAPHPLHDLHSLSEKSMVLLREPLEELQLDEDEATIAGLFFIFADDLPNLSPTGVQRLEAGRGYYQELLQTVTARGRGELAAANRMANITALLSSITNLSYLSSDNLDLSEVLHVVHELGR</sequence>
<evidence type="ECO:0000313" key="15">
    <source>
        <dbReference type="Proteomes" id="UP001177023"/>
    </source>
</evidence>
<dbReference type="PROSITE" id="PS51030">
    <property type="entry name" value="NUCLEAR_REC_DBD_2"/>
    <property type="match status" value="1"/>
</dbReference>
<organism evidence="14 15">
    <name type="scientific">Mesorhabditis spiculigera</name>
    <dbReference type="NCBI Taxonomy" id="96644"/>
    <lineage>
        <taxon>Eukaryota</taxon>
        <taxon>Metazoa</taxon>
        <taxon>Ecdysozoa</taxon>
        <taxon>Nematoda</taxon>
        <taxon>Chromadorea</taxon>
        <taxon>Rhabditida</taxon>
        <taxon>Rhabditina</taxon>
        <taxon>Rhabditomorpha</taxon>
        <taxon>Rhabditoidea</taxon>
        <taxon>Rhabditidae</taxon>
        <taxon>Mesorhabditinae</taxon>
        <taxon>Mesorhabditis</taxon>
    </lineage>
</organism>
<dbReference type="FunFam" id="3.30.50.10:FF:000030">
    <property type="entry name" value="Nuclear Hormone Receptor family"/>
    <property type="match status" value="1"/>
</dbReference>
<keyword evidence="15" id="KW-1185">Reference proteome</keyword>
<dbReference type="InterPro" id="IPR000536">
    <property type="entry name" value="Nucl_hrmn_rcpt_lig-bd"/>
</dbReference>
<dbReference type="GO" id="GO:0008270">
    <property type="term" value="F:zinc ion binding"/>
    <property type="evidence" value="ECO:0007669"/>
    <property type="project" value="UniProtKB-KW"/>
</dbReference>
<evidence type="ECO:0000256" key="7">
    <source>
        <dbReference type="ARBA" id="ARBA00023125"/>
    </source>
</evidence>
<evidence type="ECO:0000256" key="11">
    <source>
        <dbReference type="SAM" id="MobiDB-lite"/>
    </source>
</evidence>
<dbReference type="CDD" id="cd06960">
    <property type="entry name" value="NR_DBD_HNF4A"/>
    <property type="match status" value="1"/>
</dbReference>
<evidence type="ECO:0000256" key="1">
    <source>
        <dbReference type="ARBA" id="ARBA00004123"/>
    </source>
</evidence>
<dbReference type="PANTHER" id="PTHR47630:SF4">
    <property type="entry name" value="NUCLEAR HORMONE RECEPTOR FAMILY MEMBER NHR-62"/>
    <property type="match status" value="1"/>
</dbReference>
<dbReference type="SMART" id="SM00430">
    <property type="entry name" value="HOLI"/>
    <property type="match status" value="1"/>
</dbReference>
<evidence type="ECO:0000259" key="12">
    <source>
        <dbReference type="PROSITE" id="PS51030"/>
    </source>
</evidence>
<gene>
    <name evidence="14" type="ORF">MSPICULIGERA_LOCUS10224</name>
</gene>
<dbReference type="GO" id="GO:0005634">
    <property type="term" value="C:nucleus"/>
    <property type="evidence" value="ECO:0007669"/>
    <property type="project" value="UniProtKB-SubCell"/>
</dbReference>
<accession>A0AA36FYU6</accession>
<keyword evidence="9" id="KW-0675">Receptor</keyword>
<name>A0AA36FYU6_9BILA</name>
<keyword evidence="5" id="KW-0862">Zinc</keyword>
<keyword evidence="7" id="KW-0238">DNA-binding</keyword>
<keyword evidence="8" id="KW-0804">Transcription</keyword>
<proteinExistence type="inferred from homology"/>
<evidence type="ECO:0000256" key="8">
    <source>
        <dbReference type="ARBA" id="ARBA00023163"/>
    </source>
</evidence>
<keyword evidence="10" id="KW-0539">Nucleus</keyword>
<comment type="caution">
    <text evidence="14">The sequence shown here is derived from an EMBL/GenBank/DDBJ whole genome shotgun (WGS) entry which is preliminary data.</text>
</comment>
<feature type="domain" description="Nuclear receptor" evidence="12">
    <location>
        <begin position="141"/>
        <end position="216"/>
    </location>
</feature>
<dbReference type="InterPro" id="IPR052499">
    <property type="entry name" value="C.elegans_NHRs"/>
</dbReference>
<dbReference type="Proteomes" id="UP001177023">
    <property type="component" value="Unassembled WGS sequence"/>
</dbReference>
<dbReference type="InterPro" id="IPR049636">
    <property type="entry name" value="HNF4-like_DBD"/>
</dbReference>
<dbReference type="Gene3D" id="1.10.565.10">
    <property type="entry name" value="Retinoid X Receptor"/>
    <property type="match status" value="1"/>
</dbReference>
<dbReference type="SUPFAM" id="SSF48508">
    <property type="entry name" value="Nuclear receptor ligand-binding domain"/>
    <property type="match status" value="1"/>
</dbReference>
<evidence type="ECO:0000256" key="4">
    <source>
        <dbReference type="ARBA" id="ARBA00022771"/>
    </source>
</evidence>
<dbReference type="PROSITE" id="PS51843">
    <property type="entry name" value="NR_LBD"/>
    <property type="match status" value="1"/>
</dbReference>
<evidence type="ECO:0000256" key="5">
    <source>
        <dbReference type="ARBA" id="ARBA00022833"/>
    </source>
</evidence>
<evidence type="ECO:0000313" key="14">
    <source>
        <dbReference type="EMBL" id="CAJ0571826.1"/>
    </source>
</evidence>
<dbReference type="SUPFAM" id="SSF57716">
    <property type="entry name" value="Glucocorticoid receptor-like (DNA-binding domain)"/>
    <property type="match status" value="1"/>
</dbReference>
<evidence type="ECO:0000256" key="6">
    <source>
        <dbReference type="ARBA" id="ARBA00023015"/>
    </source>
</evidence>
<dbReference type="PROSITE" id="PS00031">
    <property type="entry name" value="NUCLEAR_REC_DBD_1"/>
    <property type="match status" value="1"/>
</dbReference>
<evidence type="ECO:0000259" key="13">
    <source>
        <dbReference type="PROSITE" id="PS51843"/>
    </source>
</evidence>
<evidence type="ECO:0000256" key="3">
    <source>
        <dbReference type="ARBA" id="ARBA00022723"/>
    </source>
</evidence>
<keyword evidence="4" id="KW-0863">Zinc-finger</keyword>
<comment type="similarity">
    <text evidence="2">Belongs to the nuclear hormone receptor family.</text>
</comment>
<dbReference type="InterPro" id="IPR013088">
    <property type="entry name" value="Znf_NHR/GATA"/>
</dbReference>
<dbReference type="InterPro" id="IPR001628">
    <property type="entry name" value="Znf_hrmn_rcpt"/>
</dbReference>
<dbReference type="PANTHER" id="PTHR47630">
    <property type="entry name" value="NUCLEAR HORMONE RECEPTOR FAMILY-RELATED-RELATED"/>
    <property type="match status" value="1"/>
</dbReference>
<dbReference type="GO" id="GO:0003700">
    <property type="term" value="F:DNA-binding transcription factor activity"/>
    <property type="evidence" value="ECO:0007669"/>
    <property type="project" value="InterPro"/>
</dbReference>
<reference evidence="14" key="1">
    <citation type="submission" date="2023-06" db="EMBL/GenBank/DDBJ databases">
        <authorList>
            <person name="Delattre M."/>
        </authorList>
    </citation>
    <scope>NUCLEOTIDE SEQUENCE</scope>
    <source>
        <strain evidence="14">AF72</strain>
    </source>
</reference>
<dbReference type="SMART" id="SM00399">
    <property type="entry name" value="ZnF_C4"/>
    <property type="match status" value="1"/>
</dbReference>
<keyword evidence="3" id="KW-0479">Metal-binding</keyword>
<evidence type="ECO:0000256" key="9">
    <source>
        <dbReference type="ARBA" id="ARBA00023170"/>
    </source>
</evidence>
<dbReference type="AlphaFoldDB" id="A0AA36FYU6"/>
<feature type="non-terminal residue" evidence="14">
    <location>
        <position position="485"/>
    </location>
</feature>